<evidence type="ECO:0000313" key="1">
    <source>
        <dbReference type="EMBL" id="CUN67037.1"/>
    </source>
</evidence>
<name>A0A173YUA1_9FIRM</name>
<accession>A0A173YUA1</accession>
<dbReference type="SUPFAM" id="SSF159941">
    <property type="entry name" value="MM3350-like"/>
    <property type="match status" value="1"/>
</dbReference>
<sequence>MYEKAEKTEKYFELLLYGAYNKDYWLIIQIKENATLDNLDRFIRDIWVECCGHLSVFEIDGVSYEREPDDDFGWGEPAKSTNHTLKQVLTT</sequence>
<protein>
    <submittedName>
        <fullName evidence="1">Uncharacterized protein</fullName>
    </submittedName>
</protein>
<dbReference type="Proteomes" id="UP000095447">
    <property type="component" value="Unassembled WGS sequence"/>
</dbReference>
<reference evidence="1 2" key="1">
    <citation type="submission" date="2015-09" db="EMBL/GenBank/DDBJ databases">
        <authorList>
            <consortium name="Pathogen Informatics"/>
        </authorList>
    </citation>
    <scope>NUCLEOTIDE SEQUENCE [LARGE SCALE GENOMIC DNA]</scope>
    <source>
        <strain evidence="1 2">2789STDY5608838</strain>
    </source>
</reference>
<dbReference type="InterPro" id="IPR024047">
    <property type="entry name" value="MM3350-like_sf"/>
</dbReference>
<evidence type="ECO:0000313" key="2">
    <source>
        <dbReference type="Proteomes" id="UP000095447"/>
    </source>
</evidence>
<organism evidence="1 2">
    <name type="scientific">Blautia obeum</name>
    <dbReference type="NCBI Taxonomy" id="40520"/>
    <lineage>
        <taxon>Bacteria</taxon>
        <taxon>Bacillati</taxon>
        <taxon>Bacillota</taxon>
        <taxon>Clostridia</taxon>
        <taxon>Lachnospirales</taxon>
        <taxon>Lachnospiraceae</taxon>
        <taxon>Blautia</taxon>
    </lineage>
</organism>
<dbReference type="EMBL" id="CYZA01000004">
    <property type="protein sequence ID" value="CUN67037.1"/>
    <property type="molecule type" value="Genomic_DNA"/>
</dbReference>
<gene>
    <name evidence="1" type="ORF">ERS852395_00981</name>
</gene>
<proteinExistence type="predicted"/>
<dbReference type="AlphaFoldDB" id="A0A173YUA1"/>